<keyword evidence="4" id="KW-0804">Transcription</keyword>
<dbReference type="PROSITE" id="PS51063">
    <property type="entry name" value="HTH_CRP_2"/>
    <property type="match status" value="1"/>
</dbReference>
<dbReference type="Pfam" id="PF13545">
    <property type="entry name" value="HTH_Crp_2"/>
    <property type="match status" value="1"/>
</dbReference>
<evidence type="ECO:0000259" key="6">
    <source>
        <dbReference type="PROSITE" id="PS51063"/>
    </source>
</evidence>
<dbReference type="PANTHER" id="PTHR24567">
    <property type="entry name" value="CRP FAMILY TRANSCRIPTIONAL REGULATORY PROTEIN"/>
    <property type="match status" value="1"/>
</dbReference>
<dbReference type="GO" id="GO:0003677">
    <property type="term" value="F:DNA binding"/>
    <property type="evidence" value="ECO:0007669"/>
    <property type="project" value="UniProtKB-KW"/>
</dbReference>
<evidence type="ECO:0000256" key="2">
    <source>
        <dbReference type="ARBA" id="ARBA00023125"/>
    </source>
</evidence>
<dbReference type="InterPro" id="IPR012318">
    <property type="entry name" value="HTH_CRP"/>
</dbReference>
<dbReference type="SUPFAM" id="SSF46785">
    <property type="entry name" value="Winged helix' DNA-binding domain"/>
    <property type="match status" value="1"/>
</dbReference>
<dbReference type="SMART" id="SM00100">
    <property type="entry name" value="cNMP"/>
    <property type="match status" value="1"/>
</dbReference>
<dbReference type="SMART" id="SM00419">
    <property type="entry name" value="HTH_CRP"/>
    <property type="match status" value="1"/>
</dbReference>
<organism evidence="7 8">
    <name type="scientific">Lysinibacillus antri</name>
    <dbReference type="NCBI Taxonomy" id="2498145"/>
    <lineage>
        <taxon>Bacteria</taxon>
        <taxon>Bacillati</taxon>
        <taxon>Bacillota</taxon>
        <taxon>Bacilli</taxon>
        <taxon>Bacillales</taxon>
        <taxon>Bacillaceae</taxon>
        <taxon>Lysinibacillus</taxon>
    </lineage>
</organism>
<dbReference type="Gene3D" id="2.60.120.10">
    <property type="entry name" value="Jelly Rolls"/>
    <property type="match status" value="1"/>
</dbReference>
<keyword evidence="3" id="KW-0010">Activator</keyword>
<dbReference type="GO" id="GO:0003700">
    <property type="term" value="F:DNA-binding transcription factor activity"/>
    <property type="evidence" value="ECO:0007669"/>
    <property type="project" value="TreeGrafter"/>
</dbReference>
<gene>
    <name evidence="7" type="ORF">EK386_11890</name>
</gene>
<keyword evidence="2" id="KW-0238">DNA-binding</keyword>
<dbReference type="EMBL" id="RYYR01000015">
    <property type="protein sequence ID" value="RUL51570.1"/>
    <property type="molecule type" value="Genomic_DNA"/>
</dbReference>
<evidence type="ECO:0000256" key="4">
    <source>
        <dbReference type="ARBA" id="ARBA00023163"/>
    </source>
</evidence>
<dbReference type="InterPro" id="IPR036390">
    <property type="entry name" value="WH_DNA-bd_sf"/>
</dbReference>
<name>A0A432LAY3_9BACI</name>
<dbReference type="PANTHER" id="PTHR24567:SF74">
    <property type="entry name" value="HTH-TYPE TRANSCRIPTIONAL REGULATOR ARCR"/>
    <property type="match status" value="1"/>
</dbReference>
<comment type="caution">
    <text evidence="7">The sequence shown here is derived from an EMBL/GenBank/DDBJ whole genome shotgun (WGS) entry which is preliminary data.</text>
</comment>
<evidence type="ECO:0000256" key="1">
    <source>
        <dbReference type="ARBA" id="ARBA00023015"/>
    </source>
</evidence>
<dbReference type="InterPro" id="IPR018490">
    <property type="entry name" value="cNMP-bd_dom_sf"/>
</dbReference>
<evidence type="ECO:0000256" key="3">
    <source>
        <dbReference type="ARBA" id="ARBA00023159"/>
    </source>
</evidence>
<dbReference type="PROSITE" id="PS50042">
    <property type="entry name" value="CNMP_BINDING_3"/>
    <property type="match status" value="1"/>
</dbReference>
<dbReference type="InterPro" id="IPR014710">
    <property type="entry name" value="RmlC-like_jellyroll"/>
</dbReference>
<evidence type="ECO:0000259" key="5">
    <source>
        <dbReference type="PROSITE" id="PS50042"/>
    </source>
</evidence>
<reference evidence="7 8" key="1">
    <citation type="submission" date="2018-12" db="EMBL/GenBank/DDBJ databases">
        <title>Lysinibacillus antri sp. nov., isolated from a cave soil.</title>
        <authorList>
            <person name="Narsing Rao M.P."/>
            <person name="Zhang H."/>
            <person name="Dong Z.-Y."/>
            <person name="Niu X.-K."/>
            <person name="Zhang K."/>
            <person name="Fang B.-Z."/>
            <person name="Kang Y.-Q."/>
            <person name="Xiao M."/>
            <person name="Li W.-J."/>
        </authorList>
    </citation>
    <scope>NUCLEOTIDE SEQUENCE [LARGE SCALE GENOMIC DNA]</scope>
    <source>
        <strain evidence="7 8">SYSU K30002</strain>
    </source>
</reference>
<keyword evidence="1" id="KW-0805">Transcription regulation</keyword>
<dbReference type="InterPro" id="IPR050397">
    <property type="entry name" value="Env_Response_Regulators"/>
</dbReference>
<dbReference type="Proteomes" id="UP000287910">
    <property type="component" value="Unassembled WGS sequence"/>
</dbReference>
<sequence>MKSTFCHLCYNFRIFLYNRIIRGMLMERVSSIEQYGKKVSFTKGQRIYQAGEEVKNVYYIKEGLVKLADDAKDGHSVTIALLHPGQLFGFIDRLNGEVEHTRYAVALTDTSLIAIPAELFLQHRQEHSILEQSLVFTLIKQLSEAHELIYVHSKMTVEERLRWLLKKLAKEVNGTLTVDIPLTHEEISFMLGCSRQKITMYLNKWKKEGIIEYERGSIQLINIDHPI</sequence>
<proteinExistence type="predicted"/>
<dbReference type="AlphaFoldDB" id="A0A432LAY3"/>
<dbReference type="SUPFAM" id="SSF51206">
    <property type="entry name" value="cAMP-binding domain-like"/>
    <property type="match status" value="1"/>
</dbReference>
<protein>
    <submittedName>
        <fullName evidence="7">Crp/Fnr family transcriptional regulator</fullName>
    </submittedName>
</protein>
<evidence type="ECO:0000313" key="7">
    <source>
        <dbReference type="EMBL" id="RUL51570.1"/>
    </source>
</evidence>
<feature type="domain" description="HTH crp-type" evidence="6">
    <location>
        <begin position="155"/>
        <end position="224"/>
    </location>
</feature>
<dbReference type="GO" id="GO:0005829">
    <property type="term" value="C:cytosol"/>
    <property type="evidence" value="ECO:0007669"/>
    <property type="project" value="TreeGrafter"/>
</dbReference>
<feature type="domain" description="Cyclic nucleotide-binding" evidence="5">
    <location>
        <begin position="20"/>
        <end position="122"/>
    </location>
</feature>
<evidence type="ECO:0000313" key="8">
    <source>
        <dbReference type="Proteomes" id="UP000287910"/>
    </source>
</evidence>
<keyword evidence="8" id="KW-1185">Reference proteome</keyword>
<dbReference type="CDD" id="cd00038">
    <property type="entry name" value="CAP_ED"/>
    <property type="match status" value="1"/>
</dbReference>
<dbReference type="Pfam" id="PF00027">
    <property type="entry name" value="cNMP_binding"/>
    <property type="match status" value="1"/>
</dbReference>
<accession>A0A432LAY3</accession>
<dbReference type="InterPro" id="IPR000595">
    <property type="entry name" value="cNMP-bd_dom"/>
</dbReference>